<dbReference type="KEGG" id="satk:SA2016_1643"/>
<dbReference type="Proteomes" id="UP000070134">
    <property type="component" value="Chromosome"/>
</dbReference>
<dbReference type="PATRIC" id="fig|37927.3.peg.1691"/>
<name>A0A126ZYT0_9MICC</name>
<gene>
    <name evidence="2" type="ORF">SA2016_1643</name>
</gene>
<dbReference type="OrthoDB" id="8451629at2"/>
<keyword evidence="3" id="KW-1185">Reference proteome</keyword>
<dbReference type="RefSeq" id="WP_066497212.1">
    <property type="nucleotide sequence ID" value="NZ_BJMO01000074.1"/>
</dbReference>
<evidence type="ECO:0000259" key="1">
    <source>
        <dbReference type="Pfam" id="PF10006"/>
    </source>
</evidence>
<dbReference type="EMBL" id="CP014518">
    <property type="protein sequence ID" value="AMM32319.1"/>
    <property type="molecule type" value="Genomic_DNA"/>
</dbReference>
<reference evidence="2 3" key="1">
    <citation type="submission" date="2016-02" db="EMBL/GenBank/DDBJ databases">
        <title>Complete genome of Sinomonas atrocyanea KCTC 3377.</title>
        <authorList>
            <person name="Kim K.M."/>
        </authorList>
    </citation>
    <scope>NUCLEOTIDE SEQUENCE [LARGE SCALE GENOMIC DNA]</scope>
    <source>
        <strain evidence="2 3">KCTC 3377</strain>
    </source>
</reference>
<proteinExistence type="predicted"/>
<dbReference type="Pfam" id="PF10006">
    <property type="entry name" value="DUF2249"/>
    <property type="match status" value="1"/>
</dbReference>
<feature type="domain" description="DUF2249" evidence="1">
    <location>
        <begin position="29"/>
        <end position="99"/>
    </location>
</feature>
<protein>
    <submittedName>
        <fullName evidence="2">Cation-binding protein</fullName>
    </submittedName>
</protein>
<dbReference type="InterPro" id="IPR018720">
    <property type="entry name" value="DUF2249"/>
</dbReference>
<dbReference type="STRING" id="37927.SA2016_1643"/>
<organism evidence="2 3">
    <name type="scientific">Sinomonas atrocyanea</name>
    <dbReference type="NCBI Taxonomy" id="37927"/>
    <lineage>
        <taxon>Bacteria</taxon>
        <taxon>Bacillati</taxon>
        <taxon>Actinomycetota</taxon>
        <taxon>Actinomycetes</taxon>
        <taxon>Micrococcales</taxon>
        <taxon>Micrococcaceae</taxon>
        <taxon>Sinomonas</taxon>
    </lineage>
</organism>
<accession>A0A126ZYT0</accession>
<evidence type="ECO:0000313" key="3">
    <source>
        <dbReference type="Proteomes" id="UP000070134"/>
    </source>
</evidence>
<evidence type="ECO:0000313" key="2">
    <source>
        <dbReference type="EMBL" id="AMM32319.1"/>
    </source>
</evidence>
<sequence length="101" mass="11031">MEYTAENPLTLTQKSACACGEHDGEGFPELDVRVIPHAIRHATIFGALDSLAVGAGLVIIANHAPLPLLAQVGQRYREGAFDVSYLVEGPEEWKVQFRREA</sequence>
<dbReference type="AlphaFoldDB" id="A0A126ZYT0"/>